<dbReference type="AlphaFoldDB" id="A0A087SRS1"/>
<accession>A0A087SRS1</accession>
<reference evidence="1 2" key="1">
    <citation type="journal article" date="2014" name="BMC Genomics">
        <title>Oil accumulation mechanisms of the oleaginous microalga Chlorella protothecoides revealed through its genome, transcriptomes, and proteomes.</title>
        <authorList>
            <person name="Gao C."/>
            <person name="Wang Y."/>
            <person name="Shen Y."/>
            <person name="Yan D."/>
            <person name="He X."/>
            <person name="Dai J."/>
            <person name="Wu Q."/>
        </authorList>
    </citation>
    <scope>NUCLEOTIDE SEQUENCE [LARGE SCALE GENOMIC DNA]</scope>
    <source>
        <strain evidence="1 2">0710</strain>
    </source>
</reference>
<dbReference type="GeneID" id="23616729"/>
<keyword evidence="2" id="KW-1185">Reference proteome</keyword>
<dbReference type="KEGG" id="apro:F751_5338"/>
<gene>
    <name evidence="1" type="ORF">F751_5338</name>
</gene>
<protein>
    <submittedName>
        <fullName evidence="1">Uncharacterized protein</fullName>
    </submittedName>
</protein>
<evidence type="ECO:0000313" key="1">
    <source>
        <dbReference type="EMBL" id="KFM28425.1"/>
    </source>
</evidence>
<name>A0A087SRS1_AUXPR</name>
<dbReference type="EMBL" id="KL662168">
    <property type="protein sequence ID" value="KFM28425.1"/>
    <property type="molecule type" value="Genomic_DNA"/>
</dbReference>
<organism evidence="1 2">
    <name type="scientific">Auxenochlorella protothecoides</name>
    <name type="common">Green microalga</name>
    <name type="synonym">Chlorella protothecoides</name>
    <dbReference type="NCBI Taxonomy" id="3075"/>
    <lineage>
        <taxon>Eukaryota</taxon>
        <taxon>Viridiplantae</taxon>
        <taxon>Chlorophyta</taxon>
        <taxon>core chlorophytes</taxon>
        <taxon>Trebouxiophyceae</taxon>
        <taxon>Chlorellales</taxon>
        <taxon>Chlorellaceae</taxon>
        <taxon>Auxenochlorella</taxon>
    </lineage>
</organism>
<evidence type="ECO:0000313" key="2">
    <source>
        <dbReference type="Proteomes" id="UP000028924"/>
    </source>
</evidence>
<dbReference type="Proteomes" id="UP000028924">
    <property type="component" value="Unassembled WGS sequence"/>
</dbReference>
<proteinExistence type="predicted"/>
<sequence>MECRKNYGYEYGGWVGPCSVSARWEEDTARAAGGNSPMRSQLGTMVHGVGAERGDATAREVRRVGCQQGLGATGGPA</sequence>
<dbReference type="RefSeq" id="XP_011401440.1">
    <property type="nucleotide sequence ID" value="XM_011403138.1"/>
</dbReference>